<dbReference type="PANTHER" id="PTHR12905:SF0">
    <property type="entry name" value="CALCINEURIN-LIKE PHOSPHOESTERASE DOMAIN-CONTAINING PROTEIN"/>
    <property type="match status" value="1"/>
</dbReference>
<dbReference type="InterPro" id="IPR051693">
    <property type="entry name" value="UPF0046_metallophosphoest"/>
</dbReference>
<feature type="domain" description="Calcineurin-like phosphoesterase" evidence="1">
    <location>
        <begin position="68"/>
        <end position="258"/>
    </location>
</feature>
<dbReference type="InterPro" id="IPR004843">
    <property type="entry name" value="Calcineurin-like_PHP"/>
</dbReference>
<evidence type="ECO:0000313" key="2">
    <source>
        <dbReference type="EMBL" id="OLQ01616.1"/>
    </source>
</evidence>
<protein>
    <submittedName>
        <fullName evidence="2">Metallophosphoesterase domain-containing protein 1</fullName>
    </submittedName>
</protein>
<gene>
    <name evidence="2" type="primary">MPPED1</name>
    <name evidence="2" type="ORF">AK812_SmicGene15614</name>
</gene>
<keyword evidence="3" id="KW-1185">Reference proteome</keyword>
<name>A0A1Q9E2G4_SYMMI</name>
<dbReference type="Gene3D" id="3.60.21.10">
    <property type="match status" value="1"/>
</dbReference>
<dbReference type="SUPFAM" id="SSF56300">
    <property type="entry name" value="Metallo-dependent phosphatases"/>
    <property type="match status" value="1"/>
</dbReference>
<accession>A0A1Q9E2G4</accession>
<evidence type="ECO:0000313" key="3">
    <source>
        <dbReference type="Proteomes" id="UP000186817"/>
    </source>
</evidence>
<dbReference type="GO" id="GO:0016787">
    <property type="term" value="F:hydrolase activity"/>
    <property type="evidence" value="ECO:0007669"/>
    <property type="project" value="InterPro"/>
</dbReference>
<dbReference type="OrthoDB" id="630188at2759"/>
<organism evidence="2 3">
    <name type="scientific">Symbiodinium microadriaticum</name>
    <name type="common">Dinoflagellate</name>
    <name type="synonym">Zooxanthella microadriatica</name>
    <dbReference type="NCBI Taxonomy" id="2951"/>
    <lineage>
        <taxon>Eukaryota</taxon>
        <taxon>Sar</taxon>
        <taxon>Alveolata</taxon>
        <taxon>Dinophyceae</taxon>
        <taxon>Suessiales</taxon>
        <taxon>Symbiodiniaceae</taxon>
        <taxon>Symbiodinium</taxon>
    </lineage>
</organism>
<evidence type="ECO:0000259" key="1">
    <source>
        <dbReference type="Pfam" id="PF00149"/>
    </source>
</evidence>
<dbReference type="InterPro" id="IPR029052">
    <property type="entry name" value="Metallo-depent_PP-like"/>
</dbReference>
<dbReference type="OMA" id="HTPPYGI"/>
<dbReference type="Pfam" id="PF00149">
    <property type="entry name" value="Metallophos"/>
    <property type="match status" value="1"/>
</dbReference>
<dbReference type="AlphaFoldDB" id="A0A1Q9E2G4"/>
<comment type="caution">
    <text evidence="2">The sequence shown here is derived from an EMBL/GenBank/DDBJ whole genome shotgun (WGS) entry which is preliminary data.</text>
</comment>
<dbReference type="Proteomes" id="UP000186817">
    <property type="component" value="Unassembled WGS sequence"/>
</dbReference>
<proteinExistence type="predicted"/>
<dbReference type="EMBL" id="LSRX01000286">
    <property type="protein sequence ID" value="OLQ01616.1"/>
    <property type="molecule type" value="Genomic_DNA"/>
</dbReference>
<dbReference type="PANTHER" id="PTHR12905">
    <property type="entry name" value="METALLOPHOSPHOESTERASE"/>
    <property type="match status" value="1"/>
</dbReference>
<dbReference type="CDD" id="cd07379">
    <property type="entry name" value="MPP_239FB"/>
    <property type="match status" value="1"/>
</dbReference>
<reference evidence="2 3" key="1">
    <citation type="submission" date="2016-02" db="EMBL/GenBank/DDBJ databases">
        <title>Genome analysis of coral dinoflagellate symbionts highlights evolutionary adaptations to a symbiotic lifestyle.</title>
        <authorList>
            <person name="Aranda M."/>
            <person name="Li Y."/>
            <person name="Liew Y.J."/>
            <person name="Baumgarten S."/>
            <person name="Simakov O."/>
            <person name="Wilson M."/>
            <person name="Piel J."/>
            <person name="Ashoor H."/>
            <person name="Bougouffa S."/>
            <person name="Bajic V.B."/>
            <person name="Ryu T."/>
            <person name="Ravasi T."/>
            <person name="Bayer T."/>
            <person name="Micklem G."/>
            <person name="Kim H."/>
            <person name="Bhak J."/>
            <person name="Lajeunesse T.C."/>
            <person name="Voolstra C.R."/>
        </authorList>
    </citation>
    <scope>NUCLEOTIDE SEQUENCE [LARGE SCALE GENOMIC DNA]</scope>
    <source>
        <strain evidence="2 3">CCMP2467</strain>
    </source>
</reference>
<sequence>MGRFAPSNKCLAAAVGLSVTALLSLWYGVLKSSGFTAFERRDHFLPPEGTIRLVPAPWTAPPPSGWTRFVCFSDTHGRHFSIPSEHLLPADVLLHAGDFTNTGELEQVRSFNKWLEDYPAKKKVLIAGNHDITFQEDYYVSRGAQRFHGGAHYNSSQAKGSLTCCTYLEDTSVEVQGYRIYGSPWQPDFNDWAFNLPRGEALQKCWAAIPSDTDILVVHGPPAGYVDITPVGRKGDVDLLAAIQNRSIPVVVTGHLHMGHGTATDGTTLFVNAATCTEEYAPIQPPIVFDLAPAAELRRSEPALPVQDDDLSVEHLEHLLLLMAKKGQGR</sequence>